<gene>
    <name evidence="2" type="ORF">SAMN02745249_01839</name>
</gene>
<feature type="transmembrane region" description="Helical" evidence="1">
    <location>
        <begin position="12"/>
        <end position="33"/>
    </location>
</feature>
<dbReference type="AlphaFoldDB" id="A0A1M4Z1C7"/>
<evidence type="ECO:0000256" key="1">
    <source>
        <dbReference type="SAM" id="Phobius"/>
    </source>
</evidence>
<protein>
    <recommendedName>
        <fullName evidence="4">CAAX protease self-immunity</fullName>
    </recommendedName>
</protein>
<dbReference type="OrthoDB" id="378663at2"/>
<feature type="transmembrane region" description="Helical" evidence="1">
    <location>
        <begin position="216"/>
        <end position="240"/>
    </location>
</feature>
<dbReference type="EMBL" id="FQUF01000033">
    <property type="protein sequence ID" value="SHF11386.1"/>
    <property type="molecule type" value="Genomic_DNA"/>
</dbReference>
<evidence type="ECO:0000313" key="3">
    <source>
        <dbReference type="Proteomes" id="UP000184128"/>
    </source>
</evidence>
<keyword evidence="1" id="KW-0812">Transmembrane</keyword>
<accession>A0A1M4Z1C7</accession>
<sequence length="269" mass="30674">MKMKEKKNPHYPWRGFFLFLGMYLITLAVQYPVTRLQAQSYLEILEDAFAYTPNQFALLALLQPLFLGIIAIYGGFRYAPRVHLHSLTSENLENTKKSTKDNKKYTLKESIPFVVLFAFGLALLNLGFDVVFQNGLPEMYQPHFSIPTISQALAHVLYDGIGQEILLRWGVMTTIIYVLSAKGQDLNRWIYIIGIVFTAVLYAFSQYNTAFAAGDFNVLLVLRILLLNGLDGILFGWLYYKFHFEAAAISHALMNVLIIFGNIFMVALF</sequence>
<feature type="transmembrane region" description="Helical" evidence="1">
    <location>
        <begin position="56"/>
        <end position="76"/>
    </location>
</feature>
<proteinExistence type="predicted"/>
<keyword evidence="3" id="KW-1185">Reference proteome</keyword>
<dbReference type="Proteomes" id="UP000184128">
    <property type="component" value="Unassembled WGS sequence"/>
</dbReference>
<keyword evidence="1" id="KW-0472">Membrane</keyword>
<organism evidence="2 3">
    <name type="scientific">Atopostipes suicloacalis DSM 15692</name>
    <dbReference type="NCBI Taxonomy" id="1121025"/>
    <lineage>
        <taxon>Bacteria</taxon>
        <taxon>Bacillati</taxon>
        <taxon>Bacillota</taxon>
        <taxon>Bacilli</taxon>
        <taxon>Lactobacillales</taxon>
        <taxon>Carnobacteriaceae</taxon>
        <taxon>Atopostipes</taxon>
    </lineage>
</organism>
<evidence type="ECO:0000313" key="2">
    <source>
        <dbReference type="EMBL" id="SHF11386.1"/>
    </source>
</evidence>
<dbReference type="RefSeq" id="WP_073298528.1">
    <property type="nucleotide sequence ID" value="NZ_FQUF01000033.1"/>
</dbReference>
<evidence type="ECO:0008006" key="4">
    <source>
        <dbReference type="Google" id="ProtNLM"/>
    </source>
</evidence>
<keyword evidence="1" id="KW-1133">Transmembrane helix</keyword>
<dbReference type="STRING" id="1121025.SAMN02745249_01839"/>
<feature type="transmembrane region" description="Helical" evidence="1">
    <location>
        <begin position="110"/>
        <end position="128"/>
    </location>
</feature>
<reference evidence="2 3" key="1">
    <citation type="submission" date="2016-11" db="EMBL/GenBank/DDBJ databases">
        <authorList>
            <person name="Jaros S."/>
            <person name="Januszkiewicz K."/>
            <person name="Wedrychowicz H."/>
        </authorList>
    </citation>
    <scope>NUCLEOTIDE SEQUENCE [LARGE SCALE GENOMIC DNA]</scope>
    <source>
        <strain evidence="2 3">DSM 15692</strain>
    </source>
</reference>
<name>A0A1M4Z1C7_9LACT</name>
<feature type="transmembrane region" description="Helical" evidence="1">
    <location>
        <begin position="188"/>
        <end position="204"/>
    </location>
</feature>
<feature type="transmembrane region" description="Helical" evidence="1">
    <location>
        <begin position="246"/>
        <end position="268"/>
    </location>
</feature>